<dbReference type="InterPro" id="IPR007630">
    <property type="entry name" value="RNA_pol_sigma70_r4"/>
</dbReference>
<organism evidence="8 9">
    <name type="scientific">Propionicimonas paludicola</name>
    <dbReference type="NCBI Taxonomy" id="185243"/>
    <lineage>
        <taxon>Bacteria</taxon>
        <taxon>Bacillati</taxon>
        <taxon>Actinomycetota</taxon>
        <taxon>Actinomycetes</taxon>
        <taxon>Propionibacteriales</taxon>
        <taxon>Nocardioidaceae</taxon>
        <taxon>Propionicimonas</taxon>
    </lineage>
</organism>
<dbReference type="Pfam" id="PF04545">
    <property type="entry name" value="Sigma70_r4"/>
    <property type="match status" value="1"/>
</dbReference>
<keyword evidence="4" id="KW-0804">Transcription</keyword>
<proteinExistence type="predicted"/>
<feature type="domain" description="RNA polymerase sigma-70 region 3" evidence="5">
    <location>
        <begin position="118"/>
        <end position="179"/>
    </location>
</feature>
<dbReference type="InterPro" id="IPR013325">
    <property type="entry name" value="RNA_pol_sigma_r2"/>
</dbReference>
<evidence type="ECO:0000313" key="8">
    <source>
        <dbReference type="EMBL" id="PFG17117.1"/>
    </source>
</evidence>
<accession>A0A2A9CRP3</accession>
<keyword evidence="2" id="KW-0731">Sigma factor</keyword>
<evidence type="ECO:0000313" key="9">
    <source>
        <dbReference type="Proteomes" id="UP000226079"/>
    </source>
</evidence>
<sequence>MPTALSINREAQTHHLFSRLSRVSDPKRRAAITAEVVELNLGVCDAVANRFVNRGVERDDLIQVARLALVRAVSRFRLDAERPFLSFAVPTITGELKRYFRDHGWMVRPPRSIQEGRARLAEAGRQLEQELGRPPTISELAGATRQNRQDVAETLSAGGGYRPLSLEAPLDGRGTVATIADLLPVDDQELESLPERLALRDALATLRPIDRMVVQWRFADECSQSEIAKRLGVSQMQVSRMLRRLLTQLRESVGS</sequence>
<dbReference type="InterPro" id="IPR036388">
    <property type="entry name" value="WH-like_DNA-bd_sf"/>
</dbReference>
<name>A0A2A9CRP3_9ACTN</name>
<dbReference type="SUPFAM" id="SSF88946">
    <property type="entry name" value="Sigma2 domain of RNA polymerase sigma factors"/>
    <property type="match status" value="1"/>
</dbReference>
<evidence type="ECO:0000256" key="3">
    <source>
        <dbReference type="ARBA" id="ARBA00023125"/>
    </source>
</evidence>
<dbReference type="PANTHER" id="PTHR30385">
    <property type="entry name" value="SIGMA FACTOR F FLAGELLAR"/>
    <property type="match status" value="1"/>
</dbReference>
<keyword evidence="9" id="KW-1185">Reference proteome</keyword>
<feature type="domain" description="RNA polymerase sigma-70 region 2" evidence="6">
    <location>
        <begin position="45"/>
        <end position="105"/>
    </location>
</feature>
<evidence type="ECO:0000259" key="7">
    <source>
        <dbReference type="Pfam" id="PF04545"/>
    </source>
</evidence>
<feature type="domain" description="RNA polymerase sigma-70 region 4" evidence="7">
    <location>
        <begin position="202"/>
        <end position="251"/>
    </location>
</feature>
<dbReference type="AlphaFoldDB" id="A0A2A9CRP3"/>
<dbReference type="SUPFAM" id="SSF88659">
    <property type="entry name" value="Sigma3 and sigma4 domains of RNA polymerase sigma factors"/>
    <property type="match status" value="2"/>
</dbReference>
<evidence type="ECO:0000256" key="4">
    <source>
        <dbReference type="ARBA" id="ARBA00023163"/>
    </source>
</evidence>
<dbReference type="InterPro" id="IPR007627">
    <property type="entry name" value="RNA_pol_sigma70_r2"/>
</dbReference>
<dbReference type="GO" id="GO:0016987">
    <property type="term" value="F:sigma factor activity"/>
    <property type="evidence" value="ECO:0007669"/>
    <property type="project" value="UniProtKB-KW"/>
</dbReference>
<dbReference type="Pfam" id="PF04539">
    <property type="entry name" value="Sigma70_r3"/>
    <property type="match status" value="1"/>
</dbReference>
<evidence type="ECO:0000256" key="1">
    <source>
        <dbReference type="ARBA" id="ARBA00023015"/>
    </source>
</evidence>
<dbReference type="Pfam" id="PF04542">
    <property type="entry name" value="Sigma70_r2"/>
    <property type="match status" value="1"/>
</dbReference>
<dbReference type="Gene3D" id="1.10.10.10">
    <property type="entry name" value="Winged helix-like DNA-binding domain superfamily/Winged helix DNA-binding domain"/>
    <property type="match status" value="2"/>
</dbReference>
<keyword evidence="3" id="KW-0238">DNA-binding</keyword>
<evidence type="ECO:0000256" key="2">
    <source>
        <dbReference type="ARBA" id="ARBA00023082"/>
    </source>
</evidence>
<keyword evidence="1" id="KW-0805">Transcription regulation</keyword>
<evidence type="ECO:0000259" key="5">
    <source>
        <dbReference type="Pfam" id="PF04539"/>
    </source>
</evidence>
<dbReference type="InterPro" id="IPR007624">
    <property type="entry name" value="RNA_pol_sigma70_r3"/>
</dbReference>
<comment type="caution">
    <text evidence="8">The sequence shown here is derived from an EMBL/GenBank/DDBJ whole genome shotgun (WGS) entry which is preliminary data.</text>
</comment>
<dbReference type="Proteomes" id="UP000226079">
    <property type="component" value="Unassembled WGS sequence"/>
</dbReference>
<protein>
    <submittedName>
        <fullName evidence="8">RNA polymerase sigma-28 (SigD/FliA/WhiG) subunit</fullName>
    </submittedName>
</protein>
<dbReference type="CDD" id="cd06171">
    <property type="entry name" value="Sigma70_r4"/>
    <property type="match status" value="1"/>
</dbReference>
<dbReference type="GO" id="GO:0003677">
    <property type="term" value="F:DNA binding"/>
    <property type="evidence" value="ECO:0007669"/>
    <property type="project" value="UniProtKB-KW"/>
</dbReference>
<dbReference type="EMBL" id="PDJC01000001">
    <property type="protein sequence ID" value="PFG17117.1"/>
    <property type="molecule type" value="Genomic_DNA"/>
</dbReference>
<evidence type="ECO:0000259" key="6">
    <source>
        <dbReference type="Pfam" id="PF04542"/>
    </source>
</evidence>
<dbReference type="GO" id="GO:0006352">
    <property type="term" value="P:DNA-templated transcription initiation"/>
    <property type="evidence" value="ECO:0007669"/>
    <property type="project" value="InterPro"/>
</dbReference>
<dbReference type="Gene3D" id="1.20.120.1810">
    <property type="match status" value="1"/>
</dbReference>
<dbReference type="InterPro" id="IPR013324">
    <property type="entry name" value="RNA_pol_sigma_r3/r4-like"/>
</dbReference>
<dbReference type="NCBIfam" id="TIGR02937">
    <property type="entry name" value="sigma70-ECF"/>
    <property type="match status" value="1"/>
</dbReference>
<gene>
    <name evidence="8" type="ORF">ATK74_1678</name>
</gene>
<reference evidence="8 9" key="1">
    <citation type="submission" date="2017-10" db="EMBL/GenBank/DDBJ databases">
        <title>Sequencing the genomes of 1000 actinobacteria strains.</title>
        <authorList>
            <person name="Klenk H.-P."/>
        </authorList>
    </citation>
    <scope>NUCLEOTIDE SEQUENCE [LARGE SCALE GENOMIC DNA]</scope>
    <source>
        <strain evidence="8 9">DSM 15597</strain>
    </source>
</reference>
<dbReference type="PANTHER" id="PTHR30385:SF4">
    <property type="entry name" value="RNA POLYMERASE SIGMA-E FACTOR"/>
    <property type="match status" value="1"/>
</dbReference>
<dbReference type="InterPro" id="IPR014284">
    <property type="entry name" value="RNA_pol_sigma-70_dom"/>
</dbReference>